<comment type="caution">
    <text evidence="1">The sequence shown here is derived from an EMBL/GenBank/DDBJ whole genome shotgun (WGS) entry which is preliminary data.</text>
</comment>
<dbReference type="Proteomes" id="UP000776983">
    <property type="component" value="Unassembled WGS sequence"/>
</dbReference>
<protein>
    <submittedName>
        <fullName evidence="1">Virulence RhuM family protein</fullName>
    </submittedName>
</protein>
<organism evidence="1 2">
    <name type="scientific">Mesopusillimonas faecipullorum</name>
    <dbReference type="NCBI Taxonomy" id="2755040"/>
    <lineage>
        <taxon>Bacteria</taxon>
        <taxon>Pseudomonadati</taxon>
        <taxon>Pseudomonadota</taxon>
        <taxon>Betaproteobacteria</taxon>
        <taxon>Burkholderiales</taxon>
        <taxon>Alcaligenaceae</taxon>
        <taxon>Mesopusillimonas</taxon>
    </lineage>
</organism>
<dbReference type="EMBL" id="JACDXW010000008">
    <property type="protein sequence ID" value="MCB5364773.1"/>
    <property type="molecule type" value="Genomic_DNA"/>
</dbReference>
<accession>A0ABS8CFG8</accession>
<name>A0ABS8CFG8_9BURK</name>
<sequence>MNEENTNTGGKIVQQAVGQFCGQGEFLLYQTEDAQTRVQVRFQDGGIWLTQAQLADLYQCSPQNITQHIRAIYESGELTEEATCKPYLQVRLERGRQVSRSLKHYNLEMVLGVGYRAKSHRGTQFRRWATEQLATYLTKGVLLDDERFKRGDDAEYFEELLARIRDIRSSEKVFWRKVLDIYATSLDYDPHTETSKQFFATVQNKMHWAAHGHTAAELIVQRVNAQAPNVGLTNWPGASKGVPVRKADVGVAKNYLNEAELDTLNRIVTAYIEVAELQAQARQPMTMQDWATELDNFLRLTRKDILTHAGKVPAKAALEKAQAAYIDYQARVRNLPSRVEKDFEVVIAQPAKQLEQQRKRLPKKKKGDAS</sequence>
<evidence type="ECO:0000313" key="1">
    <source>
        <dbReference type="EMBL" id="MCB5364773.1"/>
    </source>
</evidence>
<dbReference type="RefSeq" id="WP_226955189.1">
    <property type="nucleotide sequence ID" value="NZ_JACDXW010000008.1"/>
</dbReference>
<reference evidence="1 2" key="1">
    <citation type="submission" date="2020-07" db="EMBL/GenBank/DDBJ databases">
        <title>Pusillimonas sp. nov., isolated from poultry manure in Taiwan.</title>
        <authorList>
            <person name="Lin S.-Y."/>
            <person name="Tang Y.-S."/>
            <person name="Young C.-C."/>
        </authorList>
    </citation>
    <scope>NUCLEOTIDE SEQUENCE [LARGE SCALE GENOMIC DNA]</scope>
    <source>
        <strain evidence="1 2">CC-YST705</strain>
    </source>
</reference>
<proteinExistence type="predicted"/>
<dbReference type="PANTHER" id="PTHR35810:SF1">
    <property type="entry name" value="CYTOPLASMIC PROTEIN"/>
    <property type="match status" value="1"/>
</dbReference>
<dbReference type="PIRSF" id="PIRSF015268">
    <property type="entry name" value="Virulence_RhuM"/>
    <property type="match status" value="1"/>
</dbReference>
<dbReference type="PANTHER" id="PTHR35810">
    <property type="entry name" value="CYTOPLASMIC PROTEIN-RELATED"/>
    <property type="match status" value="1"/>
</dbReference>
<dbReference type="Pfam" id="PF13310">
    <property type="entry name" value="Virulence_RhuM"/>
    <property type="match status" value="1"/>
</dbReference>
<keyword evidence="2" id="KW-1185">Reference proteome</keyword>
<gene>
    <name evidence="1" type="ORF">H0484_13540</name>
</gene>
<evidence type="ECO:0000313" key="2">
    <source>
        <dbReference type="Proteomes" id="UP000776983"/>
    </source>
</evidence>
<dbReference type="InterPro" id="IPR011204">
    <property type="entry name" value="Virulence_RhuM-like"/>
</dbReference>